<protein>
    <submittedName>
        <fullName evidence="3">DNRLRE domain-containing protein</fullName>
    </submittedName>
</protein>
<evidence type="ECO:0000256" key="1">
    <source>
        <dbReference type="SAM" id="SignalP"/>
    </source>
</evidence>
<gene>
    <name evidence="3" type="ORF">ET471_00955</name>
</gene>
<organism evidence="3 4">
    <name type="scientific">Xylanimonas protaetiae</name>
    <dbReference type="NCBI Taxonomy" id="2509457"/>
    <lineage>
        <taxon>Bacteria</taxon>
        <taxon>Bacillati</taxon>
        <taxon>Actinomycetota</taxon>
        <taxon>Actinomycetes</taxon>
        <taxon>Micrococcales</taxon>
        <taxon>Promicromonosporaceae</taxon>
        <taxon>Xylanimonas</taxon>
    </lineage>
</organism>
<sequence>MTAVLAVCAVGALGASPAVAEETDASASVPCADAAPTIEEAGALAGACGTDVVVSGLTDPWSKTTVLADGLVQWSTTVEAERSLTADGQWVPVDTSFRAPQDGRIGLAAPAVAMSFSDGTPGQPLAVAAKDGHELTYDMPFDLPAPVVDADAGQLTYAGVLDGVDLIVTVASDGSGFSEVLRVESAEALAQPGLADLVIPVDLSEGLSWDQGANGDLDAVDESGDVVFTAPAPTAWDSSADTLPSATAPVQGLSPALAPLSAPLAAEMLADEGIVGADPSDLGELEPADRDAAPVDGDTVAPLEVTIGGDGEDLALGIDEGLVDDAVFPLYIDPSVSGSVTGRAYVQSGWPTTAHWNDVTNYGVGRCDPNLGCSGVNIYRSYFQFSAAGLNAAQSADIQSATLTLYGQHSYSCTATPVNIWHTGGISSGTTWNAQPSHISVQASASLAHKAACSNARDVSFSVLGAAQYSADANSDQITLGVFAADEGTITGWKRYENPRLSVTWNRLPNAPSAYSMTSPSGKACGTSASPALINDSTPSFSWTVSDPDGGKVIRNFDLINPAGTNVNNLAEDTQGNTFTHTVPAGVLVTNTKYNWKVGGRDVAARAAGVYGPMASCWFTYDGTAPANPSVTSAKFSQTLVVPMPAAADRTFTVTDTATDVAGYKFVFDADDPSGKTASAADANQDLKITLPSTITSGSHRLVVMAVDKAGNVSGKTTFRFAIAAPPVAAYWTMDAAAATIPDWSPSAPDRAGETPMKDTTVQNLVFAASPARTTGVYQSWGLAGTTDQALNLVAGAASGVAKDSNGFVAPVIERPGDGFTVTAWVKPSTLTPATDGVVVSLDGTKTSAFTLGLVKGGTGCATVCWAFTKTTADTDAAATGVTRAVSPIPVTNTWVLIAARYTPATSTMEIVVCDPNSTDRTCRPEQLADSIKPTTGVPVPTWASYGAMRVGQGIVKNSAGAYVPGNGFVGAVDDVRVYKAPVKDEQIIRIAQLSDQGA</sequence>
<dbReference type="AlphaFoldDB" id="A0A4V0YFT1"/>
<evidence type="ECO:0000259" key="2">
    <source>
        <dbReference type="Pfam" id="PF19077"/>
    </source>
</evidence>
<accession>A0A4V0YFT1</accession>
<dbReference type="InterPro" id="IPR044016">
    <property type="entry name" value="Big_13"/>
</dbReference>
<dbReference type="RefSeq" id="WP_129186193.1">
    <property type="nucleotide sequence ID" value="NZ_CP035493.1"/>
</dbReference>
<evidence type="ECO:0000313" key="4">
    <source>
        <dbReference type="Proteomes" id="UP000292118"/>
    </source>
</evidence>
<feature type="domain" description="Bacterial Ig-like" evidence="2">
    <location>
        <begin position="651"/>
        <end position="723"/>
    </location>
</feature>
<dbReference type="SUPFAM" id="SSF49899">
    <property type="entry name" value="Concanavalin A-like lectins/glucanases"/>
    <property type="match status" value="1"/>
</dbReference>
<dbReference type="OrthoDB" id="176279at2"/>
<dbReference type="InterPro" id="IPR013783">
    <property type="entry name" value="Ig-like_fold"/>
</dbReference>
<dbReference type="Gene3D" id="2.60.40.10">
    <property type="entry name" value="Immunoglobulins"/>
    <property type="match status" value="1"/>
</dbReference>
<keyword evidence="1" id="KW-0732">Signal</keyword>
<evidence type="ECO:0000313" key="3">
    <source>
        <dbReference type="EMBL" id="QAY68791.1"/>
    </source>
</evidence>
<reference evidence="3 4" key="1">
    <citation type="submission" date="2019-01" db="EMBL/GenBank/DDBJ databases">
        <title>Genome sequencing of strain FW10M-9.</title>
        <authorList>
            <person name="Heo J."/>
            <person name="Kim S.-J."/>
            <person name="Kim J.-S."/>
            <person name="Hong S.-B."/>
            <person name="Kwon S.-W."/>
        </authorList>
    </citation>
    <scope>NUCLEOTIDE SEQUENCE [LARGE SCALE GENOMIC DNA]</scope>
    <source>
        <strain evidence="3 4">FW10M-9</strain>
    </source>
</reference>
<dbReference type="KEGG" id="xya:ET471_00955"/>
<feature type="signal peptide" evidence="1">
    <location>
        <begin position="1"/>
        <end position="20"/>
    </location>
</feature>
<dbReference type="EMBL" id="CP035493">
    <property type="protein sequence ID" value="QAY68791.1"/>
    <property type="molecule type" value="Genomic_DNA"/>
</dbReference>
<dbReference type="InterPro" id="IPR013320">
    <property type="entry name" value="ConA-like_dom_sf"/>
</dbReference>
<feature type="chain" id="PRO_5020349133" evidence="1">
    <location>
        <begin position="21"/>
        <end position="999"/>
    </location>
</feature>
<keyword evidence="4" id="KW-1185">Reference proteome</keyword>
<dbReference type="Gene3D" id="2.60.120.200">
    <property type="match status" value="1"/>
</dbReference>
<dbReference type="Proteomes" id="UP000292118">
    <property type="component" value="Chromosome"/>
</dbReference>
<proteinExistence type="predicted"/>
<name>A0A4V0YFT1_9MICO</name>
<dbReference type="Pfam" id="PF19077">
    <property type="entry name" value="Big_13"/>
    <property type="match status" value="1"/>
</dbReference>
<dbReference type="GO" id="GO:0005975">
    <property type="term" value="P:carbohydrate metabolic process"/>
    <property type="evidence" value="ECO:0007669"/>
    <property type="project" value="UniProtKB-ARBA"/>
</dbReference>
<dbReference type="NCBIfam" id="NF033679">
    <property type="entry name" value="DNRLRE_dom"/>
    <property type="match status" value="1"/>
</dbReference>